<dbReference type="PANTHER" id="PTHR28154:SF1">
    <property type="entry name" value="CELL WALL SYNTHESIS PROTEIN KNH1-RELATED"/>
    <property type="match status" value="1"/>
</dbReference>
<keyword evidence="1 2" id="KW-0732">Signal</keyword>
<dbReference type="Pfam" id="PF10342">
    <property type="entry name" value="Kre9_KNH"/>
    <property type="match status" value="1"/>
</dbReference>
<dbReference type="PANTHER" id="PTHR28154">
    <property type="entry name" value="CELL WALL SYNTHESIS PROTEIN KNH1-RELATED"/>
    <property type="match status" value="1"/>
</dbReference>
<evidence type="ECO:0000313" key="5">
    <source>
        <dbReference type="EMBL" id="KAK7523771.1"/>
    </source>
</evidence>
<gene>
    <name evidence="5" type="ORF">IWZ03DRAFT_302644</name>
</gene>
<dbReference type="Proteomes" id="UP001363622">
    <property type="component" value="Unassembled WGS sequence"/>
</dbReference>
<reference evidence="5 6" key="1">
    <citation type="submission" date="2024-04" db="EMBL/GenBank/DDBJ databases">
        <title>Phyllosticta paracitricarpa is synonymous to the EU quarantine fungus P. citricarpa based on phylogenomic analyses.</title>
        <authorList>
            <consortium name="Lawrence Berkeley National Laboratory"/>
            <person name="Van Ingen-Buijs V.A."/>
            <person name="Van Westerhoven A.C."/>
            <person name="Haridas S."/>
            <person name="Skiadas P."/>
            <person name="Martin F."/>
            <person name="Groenewald J.Z."/>
            <person name="Crous P.W."/>
            <person name="Seidl M.F."/>
        </authorList>
    </citation>
    <scope>NUCLEOTIDE SEQUENCE [LARGE SCALE GENOMIC DNA]</scope>
    <source>
        <strain evidence="5 6">CBS 123371</strain>
    </source>
</reference>
<feature type="domain" description="Yeast cell wall synthesis Kre9/Knh1-like N-terminal" evidence="4">
    <location>
        <begin position="38"/>
        <end position="128"/>
    </location>
</feature>
<dbReference type="InterPro" id="IPR008659">
    <property type="entry name" value="Kre9/Knh1_C"/>
</dbReference>
<keyword evidence="6" id="KW-1185">Reference proteome</keyword>
<dbReference type="Pfam" id="PF05390">
    <property type="entry name" value="Kre9_KNH1_C"/>
    <property type="match status" value="1"/>
</dbReference>
<evidence type="ECO:0000256" key="2">
    <source>
        <dbReference type="SAM" id="SignalP"/>
    </source>
</evidence>
<evidence type="ECO:0000259" key="3">
    <source>
        <dbReference type="Pfam" id="PF05390"/>
    </source>
</evidence>
<feature type="domain" description="Yeast cell wall synthesis Kre9/Knh1 C-terminal" evidence="3">
    <location>
        <begin position="178"/>
        <end position="258"/>
    </location>
</feature>
<proteinExistence type="predicted"/>
<name>A0ABR1KZM2_9PEZI</name>
<feature type="signal peptide" evidence="2">
    <location>
        <begin position="1"/>
        <end position="18"/>
    </location>
</feature>
<evidence type="ECO:0000256" key="1">
    <source>
        <dbReference type="ARBA" id="ARBA00022729"/>
    </source>
</evidence>
<protein>
    <submittedName>
        <fullName evidence="5">Uncharacterized protein</fullName>
    </submittedName>
</protein>
<feature type="chain" id="PRO_5047286811" evidence="2">
    <location>
        <begin position="19"/>
        <end position="268"/>
    </location>
</feature>
<evidence type="ECO:0000259" key="4">
    <source>
        <dbReference type="Pfam" id="PF10342"/>
    </source>
</evidence>
<dbReference type="InterPro" id="IPR045328">
    <property type="entry name" value="Kre9/Knh1"/>
</dbReference>
<comment type="caution">
    <text evidence="5">The sequence shown here is derived from an EMBL/GenBank/DDBJ whole genome shotgun (WGS) entry which is preliminary data.</text>
</comment>
<accession>A0ABR1KZM2</accession>
<organism evidence="5 6">
    <name type="scientific">Phyllosticta citriasiana</name>
    <dbReference type="NCBI Taxonomy" id="595635"/>
    <lineage>
        <taxon>Eukaryota</taxon>
        <taxon>Fungi</taxon>
        <taxon>Dikarya</taxon>
        <taxon>Ascomycota</taxon>
        <taxon>Pezizomycotina</taxon>
        <taxon>Dothideomycetes</taxon>
        <taxon>Dothideomycetes incertae sedis</taxon>
        <taxon>Botryosphaeriales</taxon>
        <taxon>Phyllostictaceae</taxon>
        <taxon>Phyllosticta</taxon>
    </lineage>
</organism>
<dbReference type="EMBL" id="JBBPHU010000001">
    <property type="protein sequence ID" value="KAK7523771.1"/>
    <property type="molecule type" value="Genomic_DNA"/>
</dbReference>
<evidence type="ECO:0000313" key="6">
    <source>
        <dbReference type="Proteomes" id="UP001363622"/>
    </source>
</evidence>
<sequence>MKLSAPAVFAALVPVALADVKFVSVNEGDVLTVGYGPKPITVEWVESGKSPKISDLETYELDLCAGPNDNFVSIKTISKEGRFSQGNTAEGVISPSDGGDNANAYFFRIVSTTKDGQTVTNYSPRFSLQGMSGKFPESIAESLKDNILDVSSPGDLNHFELRQQVGGAAAAASESADASYLLAYTLQTGLTRYAPMQKVPGSTITKSQTTRLYPTSAFSKFTAAGKSPDAQMTVTQSQTYTHTSIEATQSAAPNPTDDMAKFLARWKD</sequence>
<dbReference type="InterPro" id="IPR018466">
    <property type="entry name" value="Kre9/Knh1-like_N"/>
</dbReference>